<feature type="compositionally biased region" description="Polar residues" evidence="1">
    <location>
        <begin position="57"/>
        <end position="69"/>
    </location>
</feature>
<feature type="region of interest" description="Disordered" evidence="1">
    <location>
        <begin position="161"/>
        <end position="224"/>
    </location>
</feature>
<dbReference type="Proteomes" id="UP000717696">
    <property type="component" value="Unassembled WGS sequence"/>
</dbReference>
<accession>A0A9P9F3G1</accession>
<name>A0A9P9F3G1_9HYPO</name>
<dbReference type="EMBL" id="JAGMUU010000005">
    <property type="protein sequence ID" value="KAH7152224.1"/>
    <property type="molecule type" value="Genomic_DNA"/>
</dbReference>
<gene>
    <name evidence="2" type="ORF">B0J13DRAFT_258048</name>
</gene>
<evidence type="ECO:0000313" key="3">
    <source>
        <dbReference type="Proteomes" id="UP000717696"/>
    </source>
</evidence>
<organism evidence="2 3">
    <name type="scientific">Dactylonectria estremocensis</name>
    <dbReference type="NCBI Taxonomy" id="1079267"/>
    <lineage>
        <taxon>Eukaryota</taxon>
        <taxon>Fungi</taxon>
        <taxon>Dikarya</taxon>
        <taxon>Ascomycota</taxon>
        <taxon>Pezizomycotina</taxon>
        <taxon>Sordariomycetes</taxon>
        <taxon>Hypocreomycetidae</taxon>
        <taxon>Hypocreales</taxon>
        <taxon>Nectriaceae</taxon>
        <taxon>Dactylonectria</taxon>
    </lineage>
</organism>
<dbReference type="AlphaFoldDB" id="A0A9P9F3G1"/>
<comment type="caution">
    <text evidence="2">The sequence shown here is derived from an EMBL/GenBank/DDBJ whole genome shotgun (WGS) entry which is preliminary data.</text>
</comment>
<keyword evidence="3" id="KW-1185">Reference proteome</keyword>
<feature type="compositionally biased region" description="Low complexity" evidence="1">
    <location>
        <begin position="212"/>
        <end position="224"/>
    </location>
</feature>
<evidence type="ECO:0000313" key="2">
    <source>
        <dbReference type="EMBL" id="KAH7152224.1"/>
    </source>
</evidence>
<evidence type="ECO:0000256" key="1">
    <source>
        <dbReference type="SAM" id="MobiDB-lite"/>
    </source>
</evidence>
<feature type="compositionally biased region" description="Basic and acidic residues" evidence="1">
    <location>
        <begin position="164"/>
        <end position="174"/>
    </location>
</feature>
<proteinExistence type="predicted"/>
<reference evidence="2" key="1">
    <citation type="journal article" date="2021" name="Nat. Commun.">
        <title>Genetic determinants of endophytism in the Arabidopsis root mycobiome.</title>
        <authorList>
            <person name="Mesny F."/>
            <person name="Miyauchi S."/>
            <person name="Thiergart T."/>
            <person name="Pickel B."/>
            <person name="Atanasova L."/>
            <person name="Karlsson M."/>
            <person name="Huettel B."/>
            <person name="Barry K.W."/>
            <person name="Haridas S."/>
            <person name="Chen C."/>
            <person name="Bauer D."/>
            <person name="Andreopoulos W."/>
            <person name="Pangilinan J."/>
            <person name="LaButti K."/>
            <person name="Riley R."/>
            <person name="Lipzen A."/>
            <person name="Clum A."/>
            <person name="Drula E."/>
            <person name="Henrissat B."/>
            <person name="Kohler A."/>
            <person name="Grigoriev I.V."/>
            <person name="Martin F.M."/>
            <person name="Hacquard S."/>
        </authorList>
    </citation>
    <scope>NUCLEOTIDE SEQUENCE</scope>
    <source>
        <strain evidence="2">MPI-CAGE-AT-0021</strain>
    </source>
</reference>
<feature type="compositionally biased region" description="Basic and acidic residues" evidence="1">
    <location>
        <begin position="117"/>
        <end position="128"/>
    </location>
</feature>
<feature type="region of interest" description="Disordered" evidence="1">
    <location>
        <begin position="1"/>
        <end position="28"/>
    </location>
</feature>
<protein>
    <submittedName>
        <fullName evidence="2">Uncharacterized protein</fullName>
    </submittedName>
</protein>
<sequence length="303" mass="32480">MASGQGRRYKRDGPAPPGATRWTTAGLKPAQPRSCFSLFHHFSPDSLEPGSLLGAESTGSRKIQRTSLHSGGRRRKRLVGWPTEPLSPATPVFSRNQQPAISATGPGLRHTAPTNGEEERHVSADGRPGKAQKAGGRRLINAQLKRCSGGPPIDNHIARAVQPTKREHCGETPKAKPGAKTLERGRISPDSPGGATSEPPHPFPTPGSQLFPVRSGRSPVRSGRPLHVFSLGATHVTDAAPTHPQPTGAPLLQPLKQYHSDHHLHPPTHHHHAALRSTPFSASPSPNLFVYSVPPHGSRKYCC</sequence>
<feature type="region of interest" description="Disordered" evidence="1">
    <location>
        <begin position="46"/>
        <end position="137"/>
    </location>
</feature>